<dbReference type="Proteomes" id="UP000606921">
    <property type="component" value="Unassembled WGS sequence"/>
</dbReference>
<dbReference type="SMART" id="SM00342">
    <property type="entry name" value="HTH_ARAC"/>
    <property type="match status" value="1"/>
</dbReference>
<name>A0ABM8PMP3_9HYPH</name>
<sequence>MELAGPALVWTPAGEKGAIIFDAGVEGGALAVPDVVLGSAMPAGAVFSQVREAIARPIFGTRLSVPDARRLLSMISSIGQELRTDLPGAQEAVRHHLALLLLALWRLSEPVAEQAQPSPRMIVRGFVHLVELHAREHWTIPRYAAALGITADRLNTAVRRSTGRTPMELIHGRLVVEAGMLLDKSTMQITEIAAALGFRDPAYFSRFFKRTTGRSPKSYREDTALRRASRDTSYAAWP</sequence>
<keyword evidence="3" id="KW-0804">Transcription</keyword>
<evidence type="ECO:0000313" key="6">
    <source>
        <dbReference type="Proteomes" id="UP000606921"/>
    </source>
</evidence>
<dbReference type="InterPro" id="IPR020449">
    <property type="entry name" value="Tscrpt_reg_AraC-type_HTH"/>
</dbReference>
<evidence type="ECO:0000256" key="3">
    <source>
        <dbReference type="ARBA" id="ARBA00023163"/>
    </source>
</evidence>
<feature type="domain" description="HTH araC/xylS-type" evidence="4">
    <location>
        <begin position="124"/>
        <end position="222"/>
    </location>
</feature>
<evidence type="ECO:0000259" key="4">
    <source>
        <dbReference type="PROSITE" id="PS01124"/>
    </source>
</evidence>
<dbReference type="EMBL" id="CABFWF030000012">
    <property type="protein sequence ID" value="CAD7038323.1"/>
    <property type="molecule type" value="Genomic_DNA"/>
</dbReference>
<evidence type="ECO:0000256" key="2">
    <source>
        <dbReference type="ARBA" id="ARBA00023125"/>
    </source>
</evidence>
<dbReference type="PRINTS" id="PR00032">
    <property type="entry name" value="HTHARAC"/>
</dbReference>
<accession>A0ABM8PMP3</accession>
<dbReference type="PANTHER" id="PTHR43280:SF32">
    <property type="entry name" value="TRANSCRIPTIONAL REGULATORY PROTEIN"/>
    <property type="match status" value="1"/>
</dbReference>
<dbReference type="PROSITE" id="PS01124">
    <property type="entry name" value="HTH_ARAC_FAMILY_2"/>
    <property type="match status" value="1"/>
</dbReference>
<gene>
    <name evidence="5" type="ORF">REJC140_00609</name>
</gene>
<dbReference type="SUPFAM" id="SSF46689">
    <property type="entry name" value="Homeodomain-like"/>
    <property type="match status" value="1"/>
</dbReference>
<dbReference type="Gene3D" id="1.10.10.60">
    <property type="entry name" value="Homeodomain-like"/>
    <property type="match status" value="1"/>
</dbReference>
<keyword evidence="1" id="KW-0805">Transcription regulation</keyword>
<dbReference type="PANTHER" id="PTHR43280">
    <property type="entry name" value="ARAC-FAMILY TRANSCRIPTIONAL REGULATOR"/>
    <property type="match status" value="1"/>
</dbReference>
<dbReference type="Pfam" id="PF12833">
    <property type="entry name" value="HTH_18"/>
    <property type="match status" value="1"/>
</dbReference>
<organism evidence="5 6">
    <name type="scientific">Pseudorhizobium endolithicum</name>
    <dbReference type="NCBI Taxonomy" id="1191678"/>
    <lineage>
        <taxon>Bacteria</taxon>
        <taxon>Pseudomonadati</taxon>
        <taxon>Pseudomonadota</taxon>
        <taxon>Alphaproteobacteria</taxon>
        <taxon>Hyphomicrobiales</taxon>
        <taxon>Rhizobiaceae</taxon>
        <taxon>Rhizobium/Agrobacterium group</taxon>
        <taxon>Pseudorhizobium</taxon>
    </lineage>
</organism>
<proteinExistence type="predicted"/>
<protein>
    <submittedName>
        <fullName evidence="5">AraC family transcriptional regulator</fullName>
    </submittedName>
</protein>
<dbReference type="InterPro" id="IPR009057">
    <property type="entry name" value="Homeodomain-like_sf"/>
</dbReference>
<comment type="caution">
    <text evidence="5">The sequence shown here is derived from an EMBL/GenBank/DDBJ whole genome shotgun (WGS) entry which is preliminary data.</text>
</comment>
<dbReference type="InterPro" id="IPR018060">
    <property type="entry name" value="HTH_AraC"/>
</dbReference>
<evidence type="ECO:0000256" key="1">
    <source>
        <dbReference type="ARBA" id="ARBA00023015"/>
    </source>
</evidence>
<reference evidence="5 6" key="1">
    <citation type="submission" date="2020-11" db="EMBL/GenBank/DDBJ databases">
        <authorList>
            <person name="Lassalle F."/>
        </authorList>
    </citation>
    <scope>NUCLEOTIDE SEQUENCE [LARGE SCALE GENOMIC DNA]</scope>
    <source>
        <strain evidence="5 6">JC140</strain>
    </source>
</reference>
<keyword evidence="2" id="KW-0238">DNA-binding</keyword>
<evidence type="ECO:0000313" key="5">
    <source>
        <dbReference type="EMBL" id="CAD7038323.1"/>
    </source>
</evidence>
<keyword evidence="6" id="KW-1185">Reference proteome</keyword>